<dbReference type="EMBL" id="HACG01041348">
    <property type="protein sequence ID" value="CEK88213.1"/>
    <property type="molecule type" value="Transcribed_RNA"/>
</dbReference>
<dbReference type="GO" id="GO:0008934">
    <property type="term" value="F:inositol monophosphate 1-phosphatase activity"/>
    <property type="evidence" value="ECO:0007669"/>
    <property type="project" value="InterPro"/>
</dbReference>
<feature type="binding site" evidence="8">
    <location>
        <position position="94"/>
    </location>
    <ligand>
        <name>Mg(2+)</name>
        <dbReference type="ChEBI" id="CHEBI:18420"/>
        <label>1</label>
        <note>catalytic</note>
    </ligand>
</feature>
<dbReference type="PRINTS" id="PR00377">
    <property type="entry name" value="IMPHPHTASES"/>
</dbReference>
<keyword evidence="6 9" id="KW-0378">Hydrolase</keyword>
<comment type="pathway">
    <text evidence="3 9">Polyol metabolism; myo-inositol biosynthesis; myo-inositol from D-glucose 6-phosphate: step 2/2.</text>
</comment>
<dbReference type="InterPro" id="IPR033942">
    <property type="entry name" value="IMPase"/>
</dbReference>
<gene>
    <name evidence="11" type="primary">ORF163826</name>
    <name evidence="10" type="synonym">ORF163820</name>
</gene>
<accession>A0A0B7B4D4</accession>
<evidence type="ECO:0000256" key="7">
    <source>
        <dbReference type="ARBA" id="ARBA00022842"/>
    </source>
</evidence>
<evidence type="ECO:0000256" key="8">
    <source>
        <dbReference type="PIRSR" id="PIRSR600760-2"/>
    </source>
</evidence>
<evidence type="ECO:0000256" key="4">
    <source>
        <dbReference type="ARBA" id="ARBA00009759"/>
    </source>
</evidence>
<evidence type="ECO:0000256" key="2">
    <source>
        <dbReference type="ARBA" id="ARBA00001946"/>
    </source>
</evidence>
<dbReference type="PRINTS" id="PR00378">
    <property type="entry name" value="LIIMPHPHTASE"/>
</dbReference>
<comment type="catalytic activity">
    <reaction evidence="1 9">
        <text>a myo-inositol phosphate + H2O = myo-inositol + phosphate</text>
        <dbReference type="Rhea" id="RHEA:24056"/>
        <dbReference type="ChEBI" id="CHEBI:15377"/>
        <dbReference type="ChEBI" id="CHEBI:17268"/>
        <dbReference type="ChEBI" id="CHEBI:43474"/>
        <dbReference type="ChEBI" id="CHEBI:84139"/>
        <dbReference type="EC" id="3.1.3.25"/>
    </reaction>
</comment>
<keyword evidence="7 8" id="KW-0460">Magnesium</keyword>
<dbReference type="GO" id="GO:0046854">
    <property type="term" value="P:phosphatidylinositol phosphate biosynthetic process"/>
    <property type="evidence" value="ECO:0007669"/>
    <property type="project" value="InterPro"/>
</dbReference>
<evidence type="ECO:0000313" key="11">
    <source>
        <dbReference type="EMBL" id="CEK88214.1"/>
    </source>
</evidence>
<dbReference type="Gene3D" id="3.40.190.80">
    <property type="match status" value="1"/>
</dbReference>
<evidence type="ECO:0000256" key="1">
    <source>
        <dbReference type="ARBA" id="ARBA00001033"/>
    </source>
</evidence>
<dbReference type="Gene3D" id="3.30.540.10">
    <property type="entry name" value="Fructose-1,6-Bisphosphatase, subunit A, domain 1"/>
    <property type="match status" value="1"/>
</dbReference>
<protein>
    <recommendedName>
        <fullName evidence="9">Inositol-1-monophosphatase</fullName>
        <ecNumber evidence="9">3.1.3.25</ecNumber>
    </recommendedName>
</protein>
<dbReference type="GO" id="GO:0006021">
    <property type="term" value="P:inositol biosynthetic process"/>
    <property type="evidence" value="ECO:0007669"/>
    <property type="project" value="UniProtKB-UniPathway"/>
</dbReference>
<name>A0A0B7B4D4_9EUPU</name>
<dbReference type="EMBL" id="HACG01041349">
    <property type="protein sequence ID" value="CEK88214.1"/>
    <property type="molecule type" value="Transcribed_RNA"/>
</dbReference>
<dbReference type="PANTHER" id="PTHR20854:SF4">
    <property type="entry name" value="INOSITOL-1-MONOPHOSPHATASE-RELATED"/>
    <property type="match status" value="1"/>
</dbReference>
<feature type="binding site" evidence="8">
    <location>
        <position position="221"/>
    </location>
    <ligand>
        <name>Mg(2+)</name>
        <dbReference type="ChEBI" id="CHEBI:18420"/>
        <label>1</label>
        <note>catalytic</note>
    </ligand>
</feature>
<dbReference type="PROSITE" id="PS00629">
    <property type="entry name" value="IMP_1"/>
    <property type="match status" value="1"/>
</dbReference>
<organism evidence="11">
    <name type="scientific">Arion vulgaris</name>
    <dbReference type="NCBI Taxonomy" id="1028688"/>
    <lineage>
        <taxon>Eukaryota</taxon>
        <taxon>Metazoa</taxon>
        <taxon>Spiralia</taxon>
        <taxon>Lophotrochozoa</taxon>
        <taxon>Mollusca</taxon>
        <taxon>Gastropoda</taxon>
        <taxon>Heterobranchia</taxon>
        <taxon>Euthyneura</taxon>
        <taxon>Panpulmonata</taxon>
        <taxon>Eupulmonata</taxon>
        <taxon>Stylommatophora</taxon>
        <taxon>Helicina</taxon>
        <taxon>Arionoidea</taxon>
        <taxon>Arionidae</taxon>
        <taxon>Arion</taxon>
    </lineage>
</organism>
<dbReference type="FunFam" id="3.30.540.10:FF:000004">
    <property type="entry name" value="Inositol-1-monophosphatase"/>
    <property type="match status" value="1"/>
</dbReference>
<dbReference type="InterPro" id="IPR020583">
    <property type="entry name" value="Inositol_monoP_metal-BS"/>
</dbReference>
<comment type="cofactor">
    <cofactor evidence="2 8 9">
        <name>Mg(2+)</name>
        <dbReference type="ChEBI" id="CHEBI:18420"/>
    </cofactor>
</comment>
<evidence type="ECO:0000256" key="5">
    <source>
        <dbReference type="ARBA" id="ARBA00022723"/>
    </source>
</evidence>
<dbReference type="GO" id="GO:0007165">
    <property type="term" value="P:signal transduction"/>
    <property type="evidence" value="ECO:0007669"/>
    <property type="project" value="TreeGrafter"/>
</dbReference>
<keyword evidence="5 8" id="KW-0479">Metal-binding</keyword>
<reference evidence="11" key="1">
    <citation type="submission" date="2014-12" db="EMBL/GenBank/DDBJ databases">
        <title>Insight into the proteome of Arion vulgaris.</title>
        <authorList>
            <person name="Aradska J."/>
            <person name="Bulat T."/>
            <person name="Smidak R."/>
            <person name="Sarate P."/>
            <person name="Gangsoo J."/>
            <person name="Sialana F."/>
            <person name="Bilban M."/>
            <person name="Lubec G."/>
        </authorList>
    </citation>
    <scope>NUCLEOTIDE SEQUENCE</scope>
    <source>
        <tissue evidence="11">Skin</tissue>
    </source>
</reference>
<comment type="similarity">
    <text evidence="4 9">Belongs to the inositol monophosphatase superfamily.</text>
</comment>
<feature type="binding site" evidence="8">
    <location>
        <position position="71"/>
    </location>
    <ligand>
        <name>Mg(2+)</name>
        <dbReference type="ChEBI" id="CHEBI:18420"/>
        <label>1</label>
        <note>catalytic</note>
    </ligand>
</feature>
<feature type="binding site" evidence="8">
    <location>
        <position position="92"/>
    </location>
    <ligand>
        <name>Mg(2+)</name>
        <dbReference type="ChEBI" id="CHEBI:18420"/>
        <label>1</label>
        <note>catalytic</note>
    </ligand>
</feature>
<sequence>MSATDLDEIYNTALEVASKAGQMIRDAFSIEKLVDTKLSNADLVTETDKAVEAVVQSLIKAKFPNHKFIGEETTADSGEKCQLTNDPTWIIDPIDGTTNFVHSIPDVAFSLGVTVGKKVVVGVVYIPVKEELFTARLGQGAFLNGKKLQTNKIKELKNSVVIMEGGSSRDATIVNEKIKNIHTVVTNSHGIRSYGSAAMNLAYVAAGRGEAYIEYGIHIWDFIAGALIAAEAGATVLDPTGSELDYLHRRILCACTPELAHEMSSILTHLDMGFD</sequence>
<dbReference type="AlphaFoldDB" id="A0A0B7B4D4"/>
<dbReference type="EC" id="3.1.3.25" evidence="9"/>
<evidence type="ECO:0000256" key="9">
    <source>
        <dbReference type="RuleBase" id="RU364068"/>
    </source>
</evidence>
<evidence type="ECO:0000256" key="6">
    <source>
        <dbReference type="ARBA" id="ARBA00022801"/>
    </source>
</evidence>
<dbReference type="Pfam" id="PF00459">
    <property type="entry name" value="Inositol_P"/>
    <property type="match status" value="1"/>
</dbReference>
<feature type="binding site" evidence="8">
    <location>
        <position position="95"/>
    </location>
    <ligand>
        <name>Mg(2+)</name>
        <dbReference type="ChEBI" id="CHEBI:18420"/>
        <label>1</label>
        <note>catalytic</note>
    </ligand>
</feature>
<dbReference type="SUPFAM" id="SSF56655">
    <property type="entry name" value="Carbohydrate phosphatase"/>
    <property type="match status" value="1"/>
</dbReference>
<evidence type="ECO:0000256" key="3">
    <source>
        <dbReference type="ARBA" id="ARBA00005152"/>
    </source>
</evidence>
<dbReference type="PANTHER" id="PTHR20854">
    <property type="entry name" value="INOSITOL MONOPHOSPHATASE"/>
    <property type="match status" value="1"/>
</dbReference>
<dbReference type="FunFam" id="3.40.190.80:FF:000002">
    <property type="entry name" value="Inositol-1-monophosphatase"/>
    <property type="match status" value="1"/>
</dbReference>
<dbReference type="UniPathway" id="UPA00823">
    <property type="reaction ID" value="UER00788"/>
</dbReference>
<dbReference type="InterPro" id="IPR020552">
    <property type="entry name" value="Inositol_monoPase_Li-sen"/>
</dbReference>
<dbReference type="GO" id="GO:0046872">
    <property type="term" value="F:metal ion binding"/>
    <property type="evidence" value="ECO:0007669"/>
    <property type="project" value="UniProtKB-KW"/>
</dbReference>
<proteinExistence type="inferred from homology"/>
<dbReference type="CDD" id="cd01639">
    <property type="entry name" value="IMPase"/>
    <property type="match status" value="1"/>
</dbReference>
<dbReference type="InterPro" id="IPR000760">
    <property type="entry name" value="Inositol_monophosphatase-like"/>
</dbReference>
<evidence type="ECO:0000313" key="10">
    <source>
        <dbReference type="EMBL" id="CEK88213.1"/>
    </source>
</evidence>